<dbReference type="GO" id="GO:0000380">
    <property type="term" value="P:alternative mRNA splicing, via spliceosome"/>
    <property type="evidence" value="ECO:0007669"/>
    <property type="project" value="InterPro"/>
</dbReference>
<dbReference type="GO" id="GO:0005737">
    <property type="term" value="C:cytoplasm"/>
    <property type="evidence" value="ECO:0007669"/>
    <property type="project" value="TreeGrafter"/>
</dbReference>
<dbReference type="OrthoDB" id="9946564at2759"/>
<reference evidence="2 3" key="1">
    <citation type="journal article" date="2018" name="Nat. Ecol. Evol.">
        <title>Shark genomes provide insights into elasmobranch evolution and the origin of vertebrates.</title>
        <authorList>
            <person name="Hara Y"/>
            <person name="Yamaguchi K"/>
            <person name="Onimaru K"/>
            <person name="Kadota M"/>
            <person name="Koyanagi M"/>
            <person name="Keeley SD"/>
            <person name="Tatsumi K"/>
            <person name="Tanaka K"/>
            <person name="Motone F"/>
            <person name="Kageyama Y"/>
            <person name="Nozu R"/>
            <person name="Adachi N"/>
            <person name="Nishimura O"/>
            <person name="Nakagawa R"/>
            <person name="Tanegashima C"/>
            <person name="Kiyatake I"/>
            <person name="Matsumoto R"/>
            <person name="Murakumo K"/>
            <person name="Nishida K"/>
            <person name="Terakita A"/>
            <person name="Kuratani S"/>
            <person name="Sato K"/>
            <person name="Hyodo S Kuraku.S."/>
        </authorList>
    </citation>
    <scope>NUCLEOTIDE SEQUENCE [LARGE SCALE GENOMIC DNA]</scope>
</reference>
<dbReference type="PANTHER" id="PTHR31968">
    <property type="entry name" value="SERINE/ARGININE-RELATED PROTEIN 53"/>
    <property type="match status" value="1"/>
</dbReference>
<evidence type="ECO:0008006" key="4">
    <source>
        <dbReference type="Google" id="ProtNLM"/>
    </source>
</evidence>
<keyword evidence="3" id="KW-1185">Reference proteome</keyword>
<protein>
    <recommendedName>
        <fullName evidence="4">Arginine/serine-rich coiled-coil 1</fullName>
    </recommendedName>
</protein>
<organism evidence="2 3">
    <name type="scientific">Chiloscyllium punctatum</name>
    <name type="common">Brownbanded bambooshark</name>
    <name type="synonym">Hemiscyllium punctatum</name>
    <dbReference type="NCBI Taxonomy" id="137246"/>
    <lineage>
        <taxon>Eukaryota</taxon>
        <taxon>Metazoa</taxon>
        <taxon>Chordata</taxon>
        <taxon>Craniata</taxon>
        <taxon>Vertebrata</taxon>
        <taxon>Chondrichthyes</taxon>
        <taxon>Elasmobranchii</taxon>
        <taxon>Galeomorphii</taxon>
        <taxon>Galeoidea</taxon>
        <taxon>Orectolobiformes</taxon>
        <taxon>Hemiscylliidae</taxon>
        <taxon>Chiloscyllium</taxon>
    </lineage>
</organism>
<dbReference type="OMA" id="PQVAMES"/>
<sequence>MENEPQVAMESPAEQAKARLQLVLQAAAKADEVLKAKERKEEDAKKKREQEYTIEEQVKRVKSIEAIESDFFIQQTFRSGRDVKKAQEPPETKHESNVLSNRTTDFNIEIKQELDYIPSTIKYQDDDSLAHPSLFLDKKEAEEKWFKRLITLRQEKLMGSPVPGF</sequence>
<dbReference type="InterPro" id="IPR034604">
    <property type="entry name" value="SRRP53"/>
</dbReference>
<dbReference type="PANTHER" id="PTHR31968:SF4">
    <property type="entry name" value="SERINE_ARGININE-RELATED PROTEIN 53"/>
    <property type="match status" value="1"/>
</dbReference>
<evidence type="ECO:0000256" key="1">
    <source>
        <dbReference type="SAM" id="MobiDB-lite"/>
    </source>
</evidence>
<comment type="caution">
    <text evidence="2">The sequence shown here is derived from an EMBL/GenBank/DDBJ whole genome shotgun (WGS) entry which is preliminary data.</text>
</comment>
<dbReference type="STRING" id="137246.A0A401T0W0"/>
<proteinExistence type="predicted"/>
<dbReference type="AlphaFoldDB" id="A0A401T0W0"/>
<dbReference type="Proteomes" id="UP000287033">
    <property type="component" value="Unassembled WGS sequence"/>
</dbReference>
<dbReference type="EMBL" id="BEZZ01000806">
    <property type="protein sequence ID" value="GCC36289.1"/>
    <property type="molecule type" value="Genomic_DNA"/>
</dbReference>
<evidence type="ECO:0000313" key="2">
    <source>
        <dbReference type="EMBL" id="GCC36289.1"/>
    </source>
</evidence>
<gene>
    <name evidence="2" type="ORF">chiPu_0014782</name>
</gene>
<name>A0A401T0W0_CHIPU</name>
<dbReference type="GO" id="GO:0005634">
    <property type="term" value="C:nucleus"/>
    <property type="evidence" value="ECO:0007669"/>
    <property type="project" value="TreeGrafter"/>
</dbReference>
<evidence type="ECO:0000313" key="3">
    <source>
        <dbReference type="Proteomes" id="UP000287033"/>
    </source>
</evidence>
<feature type="compositionally biased region" description="Basic and acidic residues" evidence="1">
    <location>
        <begin position="79"/>
        <end position="96"/>
    </location>
</feature>
<accession>A0A401T0W0</accession>
<feature type="region of interest" description="Disordered" evidence="1">
    <location>
        <begin position="79"/>
        <end position="100"/>
    </location>
</feature>